<sequence length="121" mass="13445">MNLHGIASAAIGAVNPFIPAQIYRSIGSVKNDDYSRTPDYADPITMKVQKQAVTQSDIRHLDNLNIQGVMASIYTDGNWCGINRPKQQGGDKFVINGETWLVVSVPENWPDWTRVIVCLQT</sequence>
<dbReference type="Proteomes" id="UP000225433">
    <property type="component" value="Unassembled WGS sequence"/>
</dbReference>
<dbReference type="AlphaFoldDB" id="A0A2G0PNJ2"/>
<dbReference type="EMBL" id="CP016176">
    <property type="protein sequence ID" value="AOM39677.1"/>
    <property type="molecule type" value="Genomic_DNA"/>
</dbReference>
<evidence type="ECO:0000313" key="1">
    <source>
        <dbReference type="EMBL" id="AOM39677.1"/>
    </source>
</evidence>
<evidence type="ECO:0000313" key="3">
    <source>
        <dbReference type="Proteomes" id="UP000094600"/>
    </source>
</evidence>
<dbReference type="RefSeq" id="WP_069315429.1">
    <property type="nucleotide sequence ID" value="NZ_CAWNQJ010000113.1"/>
</dbReference>
<dbReference type="KEGG" id="xho:A9255_03175"/>
<name>A0A2G0PNJ2_XENHO</name>
<proteinExistence type="predicted"/>
<reference evidence="1 3" key="1">
    <citation type="submission" date="2016-06" db="EMBL/GenBank/DDBJ databases">
        <title>Bacterial characters and pathogenicity of Xenorhabdus hominickii from an entomopathogenic nematode, Steinernema monticolum.</title>
        <authorList>
            <person name="Park Y."/>
            <person name="Kim Y."/>
        </authorList>
    </citation>
    <scope>NUCLEOTIDE SEQUENCE [LARGE SCALE GENOMIC DNA]</scope>
    <source>
        <strain evidence="1 3">ANU1</strain>
    </source>
</reference>
<dbReference type="EMBL" id="NJAI01000080">
    <property type="protein sequence ID" value="PHM48535.1"/>
    <property type="molecule type" value="Genomic_DNA"/>
</dbReference>
<accession>A0A2G0PNJ2</accession>
<protein>
    <submittedName>
        <fullName evidence="2">Uncharacterized protein</fullName>
    </submittedName>
</protein>
<dbReference type="Proteomes" id="UP000094600">
    <property type="component" value="Chromosome"/>
</dbReference>
<evidence type="ECO:0000313" key="4">
    <source>
        <dbReference type="Proteomes" id="UP000225433"/>
    </source>
</evidence>
<dbReference type="Pfam" id="PF22755">
    <property type="entry name" value="E217_gp28"/>
    <property type="match status" value="1"/>
</dbReference>
<organism evidence="2 4">
    <name type="scientific">Xenorhabdus hominickii</name>
    <dbReference type="NCBI Taxonomy" id="351679"/>
    <lineage>
        <taxon>Bacteria</taxon>
        <taxon>Pseudomonadati</taxon>
        <taxon>Pseudomonadota</taxon>
        <taxon>Gammaproteobacteria</taxon>
        <taxon>Enterobacterales</taxon>
        <taxon>Morganellaceae</taxon>
        <taxon>Xenorhabdus</taxon>
    </lineage>
</organism>
<dbReference type="STRING" id="351679.A9255_03175"/>
<gene>
    <name evidence="1" type="ORF">A9255_03175</name>
    <name evidence="2" type="ORF">Xhom_05034</name>
</gene>
<dbReference type="OrthoDB" id="9016990at2"/>
<evidence type="ECO:0000313" key="2">
    <source>
        <dbReference type="EMBL" id="PHM48535.1"/>
    </source>
</evidence>
<reference evidence="2 4" key="2">
    <citation type="journal article" date="2017" name="Nat. Microbiol.">
        <title>Natural product diversity associated with the nematode symbionts Photorhabdus and Xenorhabdus.</title>
        <authorList>
            <person name="Tobias N.J."/>
            <person name="Wolff H."/>
            <person name="Djahanschiri B."/>
            <person name="Grundmann F."/>
            <person name="Kronenwerth M."/>
            <person name="Shi Y.M."/>
            <person name="Simonyi S."/>
            <person name="Grun P."/>
            <person name="Shapiro-Ilan D."/>
            <person name="Pidot S.J."/>
            <person name="Stinear T.P."/>
            <person name="Ebersberger I."/>
            <person name="Bode H.B."/>
        </authorList>
    </citation>
    <scope>NUCLEOTIDE SEQUENCE [LARGE SCALE GENOMIC DNA]</scope>
    <source>
        <strain evidence="2 4">DSM 17903</strain>
    </source>
</reference>
<keyword evidence="3" id="KW-1185">Reference proteome</keyword>
<dbReference type="InterPro" id="IPR054441">
    <property type="entry name" value="Gp28-like"/>
</dbReference>